<protein>
    <submittedName>
        <fullName evidence="2">Uncharacterized protein</fullName>
    </submittedName>
</protein>
<keyword evidence="1" id="KW-0472">Membrane</keyword>
<name>X1F5R0_9ZZZZ</name>
<comment type="caution">
    <text evidence="2">The sequence shown here is derived from an EMBL/GenBank/DDBJ whole genome shotgun (WGS) entry which is preliminary data.</text>
</comment>
<organism evidence="2">
    <name type="scientific">marine sediment metagenome</name>
    <dbReference type="NCBI Taxonomy" id="412755"/>
    <lineage>
        <taxon>unclassified sequences</taxon>
        <taxon>metagenomes</taxon>
        <taxon>ecological metagenomes</taxon>
    </lineage>
</organism>
<evidence type="ECO:0000313" key="2">
    <source>
        <dbReference type="EMBL" id="GAH16118.1"/>
    </source>
</evidence>
<proteinExistence type="predicted"/>
<keyword evidence="1" id="KW-1133">Transmembrane helix</keyword>
<feature type="transmembrane region" description="Helical" evidence="1">
    <location>
        <begin position="88"/>
        <end position="117"/>
    </location>
</feature>
<accession>X1F5R0</accession>
<dbReference type="EMBL" id="BART01035620">
    <property type="protein sequence ID" value="GAH16118.1"/>
    <property type="molecule type" value="Genomic_DNA"/>
</dbReference>
<gene>
    <name evidence="2" type="ORF">S01H4_60417</name>
</gene>
<feature type="transmembrane region" description="Helical" evidence="1">
    <location>
        <begin position="55"/>
        <end position="76"/>
    </location>
</feature>
<feature type="non-terminal residue" evidence="2">
    <location>
        <position position="1"/>
    </location>
</feature>
<dbReference type="AlphaFoldDB" id="X1F5R0"/>
<evidence type="ECO:0000256" key="1">
    <source>
        <dbReference type="SAM" id="Phobius"/>
    </source>
</evidence>
<sequence length="127" mass="14118">RPHPGHGNPVRLWNIHVSGRGILPILRYEISVFAERYSDWAEDIPWGIEEFYQGAFAVGFSIIDIFIAALIIYAALKMKDLKHWGLAVAASILAMIPCISPCCIIGLPIGIWCLVVLMKPAVKEAFD</sequence>
<keyword evidence="1" id="KW-0812">Transmembrane</keyword>
<reference evidence="2" key="1">
    <citation type="journal article" date="2014" name="Front. Microbiol.">
        <title>High frequency of phylogenetically diverse reductive dehalogenase-homologous genes in deep subseafloor sedimentary metagenomes.</title>
        <authorList>
            <person name="Kawai M."/>
            <person name="Futagami T."/>
            <person name="Toyoda A."/>
            <person name="Takaki Y."/>
            <person name="Nishi S."/>
            <person name="Hori S."/>
            <person name="Arai W."/>
            <person name="Tsubouchi T."/>
            <person name="Morono Y."/>
            <person name="Uchiyama I."/>
            <person name="Ito T."/>
            <person name="Fujiyama A."/>
            <person name="Inagaki F."/>
            <person name="Takami H."/>
        </authorList>
    </citation>
    <scope>NUCLEOTIDE SEQUENCE</scope>
    <source>
        <strain evidence="2">Expedition CK06-06</strain>
    </source>
</reference>